<evidence type="ECO:0000313" key="4">
    <source>
        <dbReference type="Proteomes" id="UP001206595"/>
    </source>
</evidence>
<evidence type="ECO:0000313" key="3">
    <source>
        <dbReference type="EMBL" id="KAI8582979.1"/>
    </source>
</evidence>
<dbReference type="GeneID" id="75911784"/>
<dbReference type="Proteomes" id="UP001206595">
    <property type="component" value="Unassembled WGS sequence"/>
</dbReference>
<sequence>MPIGLLQNLLVNLAGSLAASEAQQTMQIQLGGSGSPHPSLPRICPPNDKTSTLCVSRISFGIFSPAKTSSLGRRNFRNTSGTSRIRRSGISGSYDRTLDTDTAGSDNFPLTTPLR</sequence>
<protein>
    <recommendedName>
        <fullName evidence="5">Secreted protein</fullName>
    </recommendedName>
</protein>
<reference evidence="3" key="2">
    <citation type="journal article" date="2022" name="Proc. Natl. Acad. Sci. U.S.A.">
        <title>Diploid-dominant life cycles characterize the early evolution of Fungi.</title>
        <authorList>
            <person name="Amses K.R."/>
            <person name="Simmons D.R."/>
            <person name="Longcore J.E."/>
            <person name="Mondo S.J."/>
            <person name="Seto K."/>
            <person name="Jeronimo G.H."/>
            <person name="Bonds A.E."/>
            <person name="Quandt C.A."/>
            <person name="Davis W.J."/>
            <person name="Chang Y."/>
            <person name="Federici B.A."/>
            <person name="Kuo A."/>
            <person name="LaButti K."/>
            <person name="Pangilinan J."/>
            <person name="Andreopoulos W."/>
            <person name="Tritt A."/>
            <person name="Riley R."/>
            <person name="Hundley H."/>
            <person name="Johnson J."/>
            <person name="Lipzen A."/>
            <person name="Barry K."/>
            <person name="Lang B.F."/>
            <person name="Cuomo C.A."/>
            <person name="Buchler N.E."/>
            <person name="Grigoriev I.V."/>
            <person name="Spatafora J.W."/>
            <person name="Stajich J.E."/>
            <person name="James T.Y."/>
        </authorList>
    </citation>
    <scope>NUCLEOTIDE SEQUENCE</scope>
    <source>
        <strain evidence="3">AG</strain>
    </source>
</reference>
<evidence type="ECO:0000256" key="2">
    <source>
        <dbReference type="SAM" id="SignalP"/>
    </source>
</evidence>
<accession>A0AAD5EGV7</accession>
<feature type="signal peptide" evidence="2">
    <location>
        <begin position="1"/>
        <end position="18"/>
    </location>
</feature>
<reference evidence="3" key="1">
    <citation type="submission" date="2021-06" db="EMBL/GenBank/DDBJ databases">
        <authorList>
            <consortium name="DOE Joint Genome Institute"/>
            <person name="Mondo S.J."/>
            <person name="Amses K.R."/>
            <person name="Simmons D.R."/>
            <person name="Longcore J.E."/>
            <person name="Seto K."/>
            <person name="Alves G.H."/>
            <person name="Bonds A.E."/>
            <person name="Quandt C.A."/>
            <person name="Davis W.J."/>
            <person name="Chang Y."/>
            <person name="Letcher P.M."/>
            <person name="Powell M.J."/>
            <person name="Kuo A."/>
            <person name="Labutti K."/>
            <person name="Pangilinan J."/>
            <person name="Andreopoulos W."/>
            <person name="Tritt A."/>
            <person name="Riley R."/>
            <person name="Hundley H."/>
            <person name="Johnson J."/>
            <person name="Lipzen A."/>
            <person name="Barry K."/>
            <person name="Berbee M.L."/>
            <person name="Buchler N.E."/>
            <person name="Grigoriev I.V."/>
            <person name="Spatafora J.W."/>
            <person name="Stajich J.E."/>
            <person name="James T.Y."/>
        </authorList>
    </citation>
    <scope>NUCLEOTIDE SEQUENCE</scope>
    <source>
        <strain evidence="3">AG</strain>
    </source>
</reference>
<keyword evidence="2" id="KW-0732">Signal</keyword>
<feature type="chain" id="PRO_5042002835" description="Secreted protein" evidence="2">
    <location>
        <begin position="19"/>
        <end position="115"/>
    </location>
</feature>
<evidence type="ECO:0000256" key="1">
    <source>
        <dbReference type="SAM" id="MobiDB-lite"/>
    </source>
</evidence>
<gene>
    <name evidence="3" type="ORF">K450DRAFT_225727</name>
</gene>
<feature type="region of interest" description="Disordered" evidence="1">
    <location>
        <begin position="71"/>
        <end position="115"/>
    </location>
</feature>
<dbReference type="AlphaFoldDB" id="A0AAD5EGV7"/>
<evidence type="ECO:0008006" key="5">
    <source>
        <dbReference type="Google" id="ProtNLM"/>
    </source>
</evidence>
<proteinExistence type="predicted"/>
<keyword evidence="4" id="KW-1185">Reference proteome</keyword>
<organism evidence="3 4">
    <name type="scientific">Umbelopsis ramanniana AG</name>
    <dbReference type="NCBI Taxonomy" id="1314678"/>
    <lineage>
        <taxon>Eukaryota</taxon>
        <taxon>Fungi</taxon>
        <taxon>Fungi incertae sedis</taxon>
        <taxon>Mucoromycota</taxon>
        <taxon>Mucoromycotina</taxon>
        <taxon>Umbelopsidomycetes</taxon>
        <taxon>Umbelopsidales</taxon>
        <taxon>Umbelopsidaceae</taxon>
        <taxon>Umbelopsis</taxon>
    </lineage>
</organism>
<dbReference type="RefSeq" id="XP_051447983.1">
    <property type="nucleotide sequence ID" value="XM_051586436.1"/>
</dbReference>
<feature type="compositionally biased region" description="Polar residues" evidence="1">
    <location>
        <begin position="100"/>
        <end position="115"/>
    </location>
</feature>
<name>A0AAD5EGV7_UMBRA</name>
<comment type="caution">
    <text evidence="3">The sequence shown here is derived from an EMBL/GenBank/DDBJ whole genome shotgun (WGS) entry which is preliminary data.</text>
</comment>
<feature type="compositionally biased region" description="Low complexity" evidence="1">
    <location>
        <begin position="79"/>
        <end position="93"/>
    </location>
</feature>
<dbReference type="EMBL" id="MU620898">
    <property type="protein sequence ID" value="KAI8582979.1"/>
    <property type="molecule type" value="Genomic_DNA"/>
</dbReference>